<dbReference type="RefSeq" id="WP_118049770.1">
    <property type="nucleotide sequence ID" value="NZ_CABJFK010000025.1"/>
</dbReference>
<organism evidence="1 2">
    <name type="scientific">Blautia obeum</name>
    <dbReference type="NCBI Taxonomy" id="40520"/>
    <lineage>
        <taxon>Bacteria</taxon>
        <taxon>Bacillati</taxon>
        <taxon>Bacillota</taxon>
        <taxon>Clostridia</taxon>
        <taxon>Lachnospirales</taxon>
        <taxon>Lachnospiraceae</taxon>
        <taxon>Blautia</taxon>
    </lineage>
</organism>
<comment type="caution">
    <text evidence="1">The sequence shown here is derived from an EMBL/GenBank/DDBJ whole genome shotgun (WGS) entry which is preliminary data.</text>
</comment>
<protein>
    <submittedName>
        <fullName evidence="1">Uncharacterized protein</fullName>
    </submittedName>
</protein>
<proteinExistence type="predicted"/>
<sequence>MKQLVAAVSRKLPRELKNFHLIKRQSIFIPYCEIGITCLTKEVTEINLFFETILKLIDIEVADVYEISAIMGVEFKLLKEAIVDMIEQKYIITSQNKLIMTPRGRKALADRKQVTIRKRNINELSVNMITGNIEESGKNAFAKPSKRDICLSEEQTITKDYLESNYAIINEIYQRNQIESNIFNTKILQRELYKILDVAYEKLYYVKDELFIYKNDDSEDYEFIIKGDIGERYQNSFYHQVRDVVYSGMENFFERDWDFSKNHYDKGLVTKEDRQYTKSLIEKLNGSEIISDELVDQYIHTRALIDEKELEAIFSCNQEFDYQGIVISCERLKKLLNPEIVSALNAISKKRIWLLYDPKEYNVNKILEQNFGDKIKKKEVSVSENERISEQFICFYPNILVEYVEKTEKVFDRPITIFEGRIEFDSDVIKNKIDKIIDEYEISFSLSEPEPEKMGKNKYNKHTKKGIVHTYKKYKYKEKNK</sequence>
<name>A0A414IZT3_9FIRM</name>
<dbReference type="EMBL" id="QSKF01000025">
    <property type="protein sequence ID" value="RHE36072.1"/>
    <property type="molecule type" value="Genomic_DNA"/>
</dbReference>
<evidence type="ECO:0000313" key="1">
    <source>
        <dbReference type="EMBL" id="RHE36072.1"/>
    </source>
</evidence>
<dbReference type="AlphaFoldDB" id="A0A414IZT3"/>
<reference evidence="1 2" key="1">
    <citation type="submission" date="2018-08" db="EMBL/GenBank/DDBJ databases">
        <title>A genome reference for cultivated species of the human gut microbiota.</title>
        <authorList>
            <person name="Zou Y."/>
            <person name="Xue W."/>
            <person name="Luo G."/>
        </authorList>
    </citation>
    <scope>NUCLEOTIDE SEQUENCE [LARGE SCALE GENOMIC DNA]</scope>
    <source>
        <strain evidence="1 2">AM28-23</strain>
    </source>
</reference>
<evidence type="ECO:0000313" key="2">
    <source>
        <dbReference type="Proteomes" id="UP000283745"/>
    </source>
</evidence>
<dbReference type="Proteomes" id="UP000283745">
    <property type="component" value="Unassembled WGS sequence"/>
</dbReference>
<gene>
    <name evidence="1" type="ORF">DW740_17285</name>
</gene>
<accession>A0A414IZT3</accession>